<proteinExistence type="predicted"/>
<organism evidence="1 2">
    <name type="scientific">Caerostris darwini</name>
    <dbReference type="NCBI Taxonomy" id="1538125"/>
    <lineage>
        <taxon>Eukaryota</taxon>
        <taxon>Metazoa</taxon>
        <taxon>Ecdysozoa</taxon>
        <taxon>Arthropoda</taxon>
        <taxon>Chelicerata</taxon>
        <taxon>Arachnida</taxon>
        <taxon>Araneae</taxon>
        <taxon>Araneomorphae</taxon>
        <taxon>Entelegynae</taxon>
        <taxon>Araneoidea</taxon>
        <taxon>Araneidae</taxon>
        <taxon>Caerostris</taxon>
    </lineage>
</organism>
<protein>
    <submittedName>
        <fullName evidence="1">Uncharacterized protein</fullName>
    </submittedName>
</protein>
<keyword evidence="2" id="KW-1185">Reference proteome</keyword>
<dbReference type="AlphaFoldDB" id="A0AAV4MFB7"/>
<name>A0AAV4MFB7_9ARAC</name>
<evidence type="ECO:0000313" key="2">
    <source>
        <dbReference type="Proteomes" id="UP001054837"/>
    </source>
</evidence>
<dbReference type="EMBL" id="BPLQ01000414">
    <property type="protein sequence ID" value="GIX71086.1"/>
    <property type="molecule type" value="Genomic_DNA"/>
</dbReference>
<gene>
    <name evidence="1" type="ORF">CDAR_582181</name>
</gene>
<evidence type="ECO:0000313" key="1">
    <source>
        <dbReference type="EMBL" id="GIX71086.1"/>
    </source>
</evidence>
<sequence>MTRAKQKVSKWRMARSDLAFLLNYSSKTRQGTSLKGGFGTKSFGADKGWRLHGFGARYFTLVFKNSCTHNSVVES</sequence>
<comment type="caution">
    <text evidence="1">The sequence shown here is derived from an EMBL/GenBank/DDBJ whole genome shotgun (WGS) entry which is preliminary data.</text>
</comment>
<dbReference type="Proteomes" id="UP001054837">
    <property type="component" value="Unassembled WGS sequence"/>
</dbReference>
<accession>A0AAV4MFB7</accession>
<reference evidence="1 2" key="1">
    <citation type="submission" date="2021-06" db="EMBL/GenBank/DDBJ databases">
        <title>Caerostris darwini draft genome.</title>
        <authorList>
            <person name="Kono N."/>
            <person name="Arakawa K."/>
        </authorList>
    </citation>
    <scope>NUCLEOTIDE SEQUENCE [LARGE SCALE GENOMIC DNA]</scope>
</reference>